<comment type="caution">
    <text evidence="8">The sequence shown here is derived from an EMBL/GenBank/DDBJ whole genome shotgun (WGS) entry which is preliminary data.</text>
</comment>
<dbReference type="EMBL" id="JAAMOW010000008">
    <property type="protein sequence ID" value="NGY06108.1"/>
    <property type="molecule type" value="Genomic_DNA"/>
</dbReference>
<evidence type="ECO:0000256" key="4">
    <source>
        <dbReference type="ARBA" id="ARBA00022490"/>
    </source>
</evidence>
<comment type="subcellular location">
    <subcellularLocation>
        <location evidence="1">Cytoplasm</location>
    </subcellularLocation>
</comment>
<evidence type="ECO:0000313" key="8">
    <source>
        <dbReference type="EMBL" id="NGY06108.1"/>
    </source>
</evidence>
<keyword evidence="9" id="KW-1185">Reference proteome</keyword>
<dbReference type="NCBIfam" id="TIGR03725">
    <property type="entry name" value="T6A_YeaZ"/>
    <property type="match status" value="1"/>
</dbReference>
<dbReference type="Proteomes" id="UP000472676">
    <property type="component" value="Unassembled WGS sequence"/>
</dbReference>
<dbReference type="Gene3D" id="3.30.420.40">
    <property type="match status" value="2"/>
</dbReference>
<name>A0A6M2BUE3_9GAMM</name>
<evidence type="ECO:0000256" key="3">
    <source>
        <dbReference type="ARBA" id="ARBA00019012"/>
    </source>
</evidence>
<keyword evidence="8" id="KW-0808">Transferase</keyword>
<evidence type="ECO:0000256" key="2">
    <source>
        <dbReference type="ARBA" id="ARBA00010493"/>
    </source>
</evidence>
<dbReference type="SUPFAM" id="SSF53067">
    <property type="entry name" value="Actin-like ATPase domain"/>
    <property type="match status" value="2"/>
</dbReference>
<reference evidence="8 9" key="1">
    <citation type="journal article" date="2014" name="Int. J. Syst. Evol. Microbiol.">
        <title>Solimonas terrae sp. nov., isolated from soil.</title>
        <authorList>
            <person name="Kim S.J."/>
            <person name="Moon J.Y."/>
            <person name="Weon H.Y."/>
            <person name="Ahn J.H."/>
            <person name="Chen W.M."/>
            <person name="Kwon S.W."/>
        </authorList>
    </citation>
    <scope>NUCLEOTIDE SEQUENCE [LARGE SCALE GENOMIC DNA]</scope>
    <source>
        <strain evidence="8 9">KIS83-12</strain>
    </source>
</reference>
<evidence type="ECO:0000313" key="9">
    <source>
        <dbReference type="Proteomes" id="UP000472676"/>
    </source>
</evidence>
<sequence length="234" mass="24491">MNLLALDTATEACSVALQTGRQICVRFDVAGRSHTQQLVPMVRAVMAEAGIGFAQLDGYVCGTGPGSFAGVRIGVSFIKGLALAHDRPVVPVSSLRMLALPPMRDGAQRVLTAIDARMDEVYFAAWQRDADGLPEAIGEAVVSAPADVPAQAGAWHAVGSGWQAYRAALEASSAATLLACDGQALPRAADALALAQPCFANGRVIGAAELVPQYLRNKVALTLIEQRARRAMPT</sequence>
<evidence type="ECO:0000256" key="1">
    <source>
        <dbReference type="ARBA" id="ARBA00004496"/>
    </source>
</evidence>
<proteinExistence type="inferred from homology"/>
<dbReference type="AlphaFoldDB" id="A0A6M2BUE3"/>
<accession>A0A6M2BUE3</accession>
<evidence type="ECO:0000259" key="7">
    <source>
        <dbReference type="Pfam" id="PF00814"/>
    </source>
</evidence>
<evidence type="ECO:0000256" key="6">
    <source>
        <dbReference type="ARBA" id="ARBA00032446"/>
    </source>
</evidence>
<keyword evidence="5" id="KW-0819">tRNA processing</keyword>
<dbReference type="PANTHER" id="PTHR11735">
    <property type="entry name" value="TRNA N6-ADENOSINE THREONYLCARBAMOYLTRANSFERASE"/>
    <property type="match status" value="1"/>
</dbReference>
<protein>
    <recommendedName>
        <fullName evidence="3">tRNA threonylcarbamoyladenosine biosynthesis protein TsaB</fullName>
    </recommendedName>
    <alternativeName>
        <fullName evidence="6">t(6)A37 threonylcarbamoyladenosine biosynthesis protein TsaB</fullName>
    </alternativeName>
</protein>
<dbReference type="FunFam" id="3.30.420.40:FF:000097">
    <property type="entry name" value="tRNA threonylcarbamoyladenosine biosynthesis protein TsaB"/>
    <property type="match status" value="1"/>
</dbReference>
<keyword evidence="4" id="KW-0963">Cytoplasm</keyword>
<dbReference type="InterPro" id="IPR022496">
    <property type="entry name" value="T6A_TsaB"/>
</dbReference>
<dbReference type="GO" id="GO:0002949">
    <property type="term" value="P:tRNA threonylcarbamoyladenosine modification"/>
    <property type="evidence" value="ECO:0007669"/>
    <property type="project" value="InterPro"/>
</dbReference>
<dbReference type="RefSeq" id="WP_166258990.1">
    <property type="nucleotide sequence ID" value="NZ_JAAMOW010000008.1"/>
</dbReference>
<dbReference type="CDD" id="cd24032">
    <property type="entry name" value="ASKHA_NBD_TsaB"/>
    <property type="match status" value="1"/>
</dbReference>
<dbReference type="Pfam" id="PF00814">
    <property type="entry name" value="TsaD"/>
    <property type="match status" value="1"/>
</dbReference>
<dbReference type="GO" id="GO:0005829">
    <property type="term" value="C:cytosol"/>
    <property type="evidence" value="ECO:0007669"/>
    <property type="project" value="TreeGrafter"/>
</dbReference>
<comment type="similarity">
    <text evidence="2">Belongs to the KAE1 / TsaD family. TsaB subfamily.</text>
</comment>
<feature type="domain" description="Gcp-like" evidence="7">
    <location>
        <begin position="29"/>
        <end position="146"/>
    </location>
</feature>
<gene>
    <name evidence="8" type="primary">tsaB</name>
    <name evidence="8" type="ORF">G7Y85_15135</name>
</gene>
<organism evidence="8 9">
    <name type="scientific">Solimonas terrae</name>
    <dbReference type="NCBI Taxonomy" id="1396819"/>
    <lineage>
        <taxon>Bacteria</taxon>
        <taxon>Pseudomonadati</taxon>
        <taxon>Pseudomonadota</taxon>
        <taxon>Gammaproteobacteria</taxon>
        <taxon>Nevskiales</taxon>
        <taxon>Nevskiaceae</taxon>
        <taxon>Solimonas</taxon>
    </lineage>
</organism>
<dbReference type="GO" id="GO:0016740">
    <property type="term" value="F:transferase activity"/>
    <property type="evidence" value="ECO:0007669"/>
    <property type="project" value="UniProtKB-KW"/>
</dbReference>
<evidence type="ECO:0000256" key="5">
    <source>
        <dbReference type="ARBA" id="ARBA00022694"/>
    </source>
</evidence>
<dbReference type="InterPro" id="IPR043129">
    <property type="entry name" value="ATPase_NBD"/>
</dbReference>
<dbReference type="PANTHER" id="PTHR11735:SF11">
    <property type="entry name" value="TRNA THREONYLCARBAMOYLADENOSINE BIOSYNTHESIS PROTEIN TSAB"/>
    <property type="match status" value="1"/>
</dbReference>
<dbReference type="InterPro" id="IPR000905">
    <property type="entry name" value="Gcp-like_dom"/>
</dbReference>